<dbReference type="SUPFAM" id="SSF56300">
    <property type="entry name" value="Metallo-dependent phosphatases"/>
    <property type="match status" value="1"/>
</dbReference>
<dbReference type="AlphaFoldDB" id="A0A2T4JS98"/>
<gene>
    <name evidence="5" type="ORF">C5F48_16265</name>
</gene>
<dbReference type="Pfam" id="PF00149">
    <property type="entry name" value="Metallophos"/>
    <property type="match status" value="1"/>
</dbReference>
<dbReference type="PANTHER" id="PTHR30337:SF0">
    <property type="entry name" value="NUCLEASE SBCCD SUBUNIT D"/>
    <property type="match status" value="1"/>
</dbReference>
<dbReference type="Proteomes" id="UP000241010">
    <property type="component" value="Unassembled WGS sequence"/>
</dbReference>
<evidence type="ECO:0000313" key="5">
    <source>
        <dbReference type="EMBL" id="PTE20687.1"/>
    </source>
</evidence>
<reference evidence="5 6" key="1">
    <citation type="submission" date="2018-03" db="EMBL/GenBank/DDBJ databases">
        <title>Cereibacter changlensis.</title>
        <authorList>
            <person name="Meyer T.E."/>
            <person name="Miller S."/>
            <person name="Lodha T."/>
            <person name="Gandham S."/>
            <person name="Chintalapati S."/>
            <person name="Chintalapati V.R."/>
        </authorList>
    </citation>
    <scope>NUCLEOTIDE SEQUENCE [LARGE SCALE GENOMIC DNA]</scope>
    <source>
        <strain evidence="5 6">JA139</strain>
    </source>
</reference>
<dbReference type="OrthoDB" id="9773856at2"/>
<dbReference type="InterPro" id="IPR041796">
    <property type="entry name" value="Mre11_N"/>
</dbReference>
<evidence type="ECO:0000256" key="1">
    <source>
        <dbReference type="ARBA" id="ARBA00022722"/>
    </source>
</evidence>
<proteinExistence type="predicted"/>
<dbReference type="EMBL" id="PZKG01000089">
    <property type="protein sequence ID" value="PTE20687.1"/>
    <property type="molecule type" value="Genomic_DNA"/>
</dbReference>
<dbReference type="CDD" id="cd00840">
    <property type="entry name" value="MPP_Mre11_N"/>
    <property type="match status" value="1"/>
</dbReference>
<dbReference type="Gene3D" id="3.60.21.10">
    <property type="match status" value="1"/>
</dbReference>
<dbReference type="InterPro" id="IPR029052">
    <property type="entry name" value="Metallo-depent_PP-like"/>
</dbReference>
<keyword evidence="2" id="KW-0378">Hydrolase</keyword>
<dbReference type="InterPro" id="IPR004843">
    <property type="entry name" value="Calcineurin-like_PHP"/>
</dbReference>
<dbReference type="PANTHER" id="PTHR30337">
    <property type="entry name" value="COMPONENT OF ATP-DEPENDENT DSDNA EXONUCLEASE"/>
    <property type="match status" value="1"/>
</dbReference>
<evidence type="ECO:0000259" key="4">
    <source>
        <dbReference type="Pfam" id="PF00149"/>
    </source>
</evidence>
<evidence type="ECO:0000313" key="6">
    <source>
        <dbReference type="Proteomes" id="UP000241010"/>
    </source>
</evidence>
<evidence type="ECO:0000256" key="3">
    <source>
        <dbReference type="ARBA" id="ARBA00022839"/>
    </source>
</evidence>
<dbReference type="RefSeq" id="WP_107664932.1">
    <property type="nucleotide sequence ID" value="NZ_PZKG01000089.1"/>
</dbReference>
<keyword evidence="6" id="KW-1185">Reference proteome</keyword>
<evidence type="ECO:0000256" key="2">
    <source>
        <dbReference type="ARBA" id="ARBA00022801"/>
    </source>
</evidence>
<dbReference type="PIRSF" id="PIRSF033093">
    <property type="entry name" value="UCP_ML1119"/>
    <property type="match status" value="1"/>
</dbReference>
<dbReference type="InterPro" id="IPR050535">
    <property type="entry name" value="DNA_Repair-Maintenance_Comp"/>
</dbReference>
<name>A0A2T4JS98_9RHOB</name>
<accession>A0A2T4JS98</accession>
<keyword evidence="1" id="KW-0540">Nuclease</keyword>
<dbReference type="GO" id="GO:0004527">
    <property type="term" value="F:exonuclease activity"/>
    <property type="evidence" value="ECO:0007669"/>
    <property type="project" value="UniProtKB-KW"/>
</dbReference>
<comment type="caution">
    <text evidence="5">The sequence shown here is derived from an EMBL/GenBank/DDBJ whole genome shotgun (WGS) entry which is preliminary data.</text>
</comment>
<organism evidence="5 6">
    <name type="scientific">Cereibacter changlensis JA139</name>
    <dbReference type="NCBI Taxonomy" id="1188249"/>
    <lineage>
        <taxon>Bacteria</taxon>
        <taxon>Pseudomonadati</taxon>
        <taxon>Pseudomonadota</taxon>
        <taxon>Alphaproteobacteria</taxon>
        <taxon>Rhodobacterales</taxon>
        <taxon>Paracoccaceae</taxon>
        <taxon>Cereibacter</taxon>
    </lineage>
</organism>
<feature type="domain" description="Calcineurin-like phosphoesterase" evidence="4">
    <location>
        <begin position="3"/>
        <end position="103"/>
    </location>
</feature>
<protein>
    <submittedName>
        <fullName evidence="5">DNA repair exonuclease</fullName>
    </submittedName>
</protein>
<dbReference type="InterPro" id="IPR014577">
    <property type="entry name" value="UCP033093_metalloPase"/>
</dbReference>
<keyword evidence="3 5" id="KW-0269">Exonuclease</keyword>
<sequence>MTFRFLHSSDLHLGKPFGGYPEGIRNRLREARHGAISRLAEAARAGGAGVVLLAGDTFDAETPAPDTLRQALRAMAAASDLTWVLLPGNHDSLAATELWRRIAGDAAPNLRLALEPQPLALAPGVTLYPAPCTQRRPGRDLTDWMEPGGEGLRIGLAHGAVTDFTDEGVPGIIPPDRAQRAGLDYLALGDWHGTLTVGDRTRYSGTPEADGFKHADAAGALVVALEAPGALPLVERIATGSLKWRTLALDLLPGEALAQRLAATLPALGLRRDMLLRVQAQGRLTLPERAELETALEAAAPDFGWFASDFTALGTEARPEDLDLIDRAGALRAAAEALLAETNDPALPGPAREAAGIALSRLFSFAQEVAA</sequence>